<evidence type="ECO:0000256" key="8">
    <source>
        <dbReference type="ARBA" id="ARBA00023136"/>
    </source>
</evidence>
<keyword evidence="1" id="KW-0813">Transport</keyword>
<evidence type="ECO:0000256" key="5">
    <source>
        <dbReference type="ARBA" id="ARBA00022840"/>
    </source>
</evidence>
<dbReference type="InterPro" id="IPR015853">
    <property type="entry name" value="ABC_transpr_FbpC"/>
</dbReference>
<dbReference type="InterPro" id="IPR027417">
    <property type="entry name" value="P-loop_NTPase"/>
</dbReference>
<keyword evidence="7" id="KW-0406">Ion transport</keyword>
<evidence type="ECO:0000256" key="6">
    <source>
        <dbReference type="ARBA" id="ARBA00023004"/>
    </source>
</evidence>
<evidence type="ECO:0000259" key="10">
    <source>
        <dbReference type="PROSITE" id="PS50893"/>
    </source>
</evidence>
<dbReference type="GO" id="GO:0016887">
    <property type="term" value="F:ATP hydrolysis activity"/>
    <property type="evidence" value="ECO:0007669"/>
    <property type="project" value="InterPro"/>
</dbReference>
<proteinExistence type="predicted"/>
<evidence type="ECO:0000256" key="1">
    <source>
        <dbReference type="ARBA" id="ARBA00022448"/>
    </source>
</evidence>
<dbReference type="InterPro" id="IPR003439">
    <property type="entry name" value="ABC_transporter-like_ATP-bd"/>
</dbReference>
<evidence type="ECO:0000313" key="12">
    <source>
        <dbReference type="Proteomes" id="UP000294506"/>
    </source>
</evidence>
<dbReference type="PANTHER" id="PTHR42781:SF4">
    <property type="entry name" value="SPERMIDINE_PUTRESCINE IMPORT ATP-BINDING PROTEIN POTA"/>
    <property type="match status" value="1"/>
</dbReference>
<dbReference type="EMBL" id="SOAN01000008">
    <property type="protein sequence ID" value="TDS84280.1"/>
    <property type="molecule type" value="Genomic_DNA"/>
</dbReference>
<keyword evidence="3" id="KW-0410">Iron transport</keyword>
<dbReference type="PROSITE" id="PS50893">
    <property type="entry name" value="ABC_TRANSPORTER_2"/>
    <property type="match status" value="1"/>
</dbReference>
<dbReference type="Gene3D" id="3.40.50.300">
    <property type="entry name" value="P-loop containing nucleotide triphosphate hydrolases"/>
    <property type="match status" value="1"/>
</dbReference>
<dbReference type="EC" id="7.6.2.9" evidence="9"/>
<evidence type="ECO:0000256" key="2">
    <source>
        <dbReference type="ARBA" id="ARBA00022475"/>
    </source>
</evidence>
<dbReference type="FunFam" id="3.40.50.300:FF:000425">
    <property type="entry name" value="Probable ABC transporter, ATP-binding subunit"/>
    <property type="match status" value="1"/>
</dbReference>
<keyword evidence="2" id="KW-1003">Cell membrane</keyword>
<dbReference type="SMART" id="SM00382">
    <property type="entry name" value="AAA"/>
    <property type="match status" value="1"/>
</dbReference>
<dbReference type="GO" id="GO:0015408">
    <property type="term" value="F:ABC-type ferric iron transporter activity"/>
    <property type="evidence" value="ECO:0007669"/>
    <property type="project" value="InterPro"/>
</dbReference>
<dbReference type="InterPro" id="IPR003593">
    <property type="entry name" value="AAA+_ATPase"/>
</dbReference>
<evidence type="ECO:0000256" key="4">
    <source>
        <dbReference type="ARBA" id="ARBA00022741"/>
    </source>
</evidence>
<organism evidence="11 12">
    <name type="scientific">Nesterenkonia aurantiaca</name>
    <dbReference type="NCBI Taxonomy" id="1436010"/>
    <lineage>
        <taxon>Bacteria</taxon>
        <taxon>Bacillati</taxon>
        <taxon>Actinomycetota</taxon>
        <taxon>Actinomycetes</taxon>
        <taxon>Micrococcales</taxon>
        <taxon>Micrococcaceae</taxon>
        <taxon>Nesterenkonia</taxon>
    </lineage>
</organism>
<evidence type="ECO:0000256" key="9">
    <source>
        <dbReference type="ARBA" id="ARBA00066388"/>
    </source>
</evidence>
<protein>
    <recommendedName>
        <fullName evidence="9">ABC-type quaternary amine transporter</fullName>
        <ecNumber evidence="9">7.6.2.9</ecNumber>
    </recommendedName>
</protein>
<keyword evidence="5 11" id="KW-0067">ATP-binding</keyword>
<dbReference type="InterPro" id="IPR050093">
    <property type="entry name" value="ABC_SmlMolc_Importer"/>
</dbReference>
<keyword evidence="12" id="KW-1185">Reference proteome</keyword>
<dbReference type="Pfam" id="PF00005">
    <property type="entry name" value="ABC_tran"/>
    <property type="match status" value="1"/>
</dbReference>
<evidence type="ECO:0000256" key="7">
    <source>
        <dbReference type="ARBA" id="ARBA00023065"/>
    </source>
</evidence>
<dbReference type="GO" id="GO:0016020">
    <property type="term" value="C:membrane"/>
    <property type="evidence" value="ECO:0007669"/>
    <property type="project" value="InterPro"/>
</dbReference>
<sequence>MSSSLTFDAVSHRFGAEEVLRDITLCVPESSCVALLGASGSGKSTLLRIAAGLLPPSAGQVRIDGEDVTAVEAEKRETGLVFQRPLLFPHLSVVDNVAFASRMAGGSKAESRRQAREYLELVQLADYAQRMPGQLSGGQEQRVALARALARRPRILLLDEPFSSLDLGLREDMYELLETIREQLRPTIVLVTHDRREASVLADTIAVLEHGEILQHAPVAQIHHQPASPAVNRILGGLNEVLGVIRAGVHHSALGRITVAPDTPDGPALLMPRQESLQLTGAGEAPARGTVTQIRPSGAHTLVRVTLDAAADQERVDVAVEVTGTPRLSRGDTTGVGLRGTAGWVVPL</sequence>
<gene>
    <name evidence="11" type="ORF">EV640_108140</name>
</gene>
<dbReference type="CDD" id="cd03259">
    <property type="entry name" value="ABC_Carb_Solutes_like"/>
    <property type="match status" value="1"/>
</dbReference>
<accession>A0A4R7FZL5</accession>
<dbReference type="AlphaFoldDB" id="A0A4R7FZL5"/>
<keyword evidence="4" id="KW-0547">Nucleotide-binding</keyword>
<evidence type="ECO:0000313" key="11">
    <source>
        <dbReference type="EMBL" id="TDS84280.1"/>
    </source>
</evidence>
<evidence type="ECO:0000256" key="3">
    <source>
        <dbReference type="ARBA" id="ARBA00022496"/>
    </source>
</evidence>
<dbReference type="PANTHER" id="PTHR42781">
    <property type="entry name" value="SPERMIDINE/PUTRESCINE IMPORT ATP-BINDING PROTEIN POTA"/>
    <property type="match status" value="1"/>
</dbReference>
<dbReference type="GO" id="GO:0015418">
    <property type="term" value="F:ABC-type quaternary ammonium compound transporting activity"/>
    <property type="evidence" value="ECO:0007669"/>
    <property type="project" value="UniProtKB-EC"/>
</dbReference>
<keyword evidence="8" id="KW-0472">Membrane</keyword>
<dbReference type="Proteomes" id="UP000294506">
    <property type="component" value="Unassembled WGS sequence"/>
</dbReference>
<name>A0A4R7FZL5_9MICC</name>
<dbReference type="RefSeq" id="WP_133726437.1">
    <property type="nucleotide sequence ID" value="NZ_SOAN01000008.1"/>
</dbReference>
<reference evidence="11 12" key="1">
    <citation type="submission" date="2019-03" db="EMBL/GenBank/DDBJ databases">
        <title>Genomic Encyclopedia of Type Strains, Phase III (KMG-III): the genomes of soil and plant-associated and newly described type strains.</title>
        <authorList>
            <person name="Whitman W."/>
        </authorList>
    </citation>
    <scope>NUCLEOTIDE SEQUENCE [LARGE SCALE GENOMIC DNA]</scope>
    <source>
        <strain evidence="11 12">DSM 27373</strain>
    </source>
</reference>
<dbReference type="GO" id="GO:0005524">
    <property type="term" value="F:ATP binding"/>
    <property type="evidence" value="ECO:0007669"/>
    <property type="project" value="UniProtKB-KW"/>
</dbReference>
<keyword evidence="6" id="KW-0408">Iron</keyword>
<dbReference type="SUPFAM" id="SSF52540">
    <property type="entry name" value="P-loop containing nucleoside triphosphate hydrolases"/>
    <property type="match status" value="1"/>
</dbReference>
<comment type="caution">
    <text evidence="11">The sequence shown here is derived from an EMBL/GenBank/DDBJ whole genome shotgun (WGS) entry which is preliminary data.</text>
</comment>
<feature type="domain" description="ABC transporter" evidence="10">
    <location>
        <begin position="5"/>
        <end position="235"/>
    </location>
</feature>